<name>A0A178IJH5_9BACT</name>
<keyword evidence="2" id="KW-1185">Reference proteome</keyword>
<organism evidence="1 2">
    <name type="scientific">Termitidicoccus mucosus</name>
    <dbReference type="NCBI Taxonomy" id="1184151"/>
    <lineage>
        <taxon>Bacteria</taxon>
        <taxon>Pseudomonadati</taxon>
        <taxon>Verrucomicrobiota</taxon>
        <taxon>Opitutia</taxon>
        <taxon>Opitutales</taxon>
        <taxon>Opitutaceae</taxon>
        <taxon>Termitidicoccus</taxon>
    </lineage>
</organism>
<gene>
    <name evidence="1" type="ORF">AW736_09535</name>
</gene>
<comment type="caution">
    <text evidence="1">The sequence shown here is derived from an EMBL/GenBank/DDBJ whole genome shotgun (WGS) entry which is preliminary data.</text>
</comment>
<evidence type="ECO:0008006" key="3">
    <source>
        <dbReference type="Google" id="ProtNLM"/>
    </source>
</evidence>
<dbReference type="InterPro" id="IPR019238">
    <property type="entry name" value="AbiEi_2"/>
</dbReference>
<protein>
    <recommendedName>
        <fullName evidence="3">HTH marR-type domain-containing protein</fullName>
    </recommendedName>
</protein>
<dbReference type="AlphaFoldDB" id="A0A178IJH5"/>
<dbReference type="STRING" id="1184151.AW736_09535"/>
<sequence>MFLDTCQQRHVSVADLNGQVYLRARNFLLSLPSLPGRDIRFEQEPRNIFGGKSARIVRSLLSDPKRTWRQADLVLRAGATSGLVSRIVTHLTQQGYLKKTDARRFHIVSPPALLDAWAQADDFARRTTTHRFTTLNADPLRLAKTISSALAKTKIQYAFTQWIAAWLRQPYTEPPVVSLYISHLPPQAILDQLGFQAVGDAGRVWFHVPSDEGVFRETRGVQDLPLAADAQIYLDLLETGLRGPEQAQALRDWPGFCLP</sequence>
<dbReference type="Pfam" id="PF09952">
    <property type="entry name" value="AbiEi_2"/>
    <property type="match status" value="1"/>
</dbReference>
<proteinExistence type="predicted"/>
<dbReference type="Proteomes" id="UP000078486">
    <property type="component" value="Unassembled WGS sequence"/>
</dbReference>
<reference evidence="1 2" key="1">
    <citation type="submission" date="2016-01" db="EMBL/GenBank/DDBJ databases">
        <title>High potential of lignocellulose degradation of a new Verrucomicrobia species.</title>
        <authorList>
            <person name="Wang Y."/>
            <person name="Shi Y."/>
            <person name="Qiu Z."/>
            <person name="Liu S."/>
            <person name="Yang H."/>
        </authorList>
    </citation>
    <scope>NUCLEOTIDE SEQUENCE [LARGE SCALE GENOMIC DNA]</scope>
    <source>
        <strain evidence="1 2">TSB47</strain>
    </source>
</reference>
<evidence type="ECO:0000313" key="2">
    <source>
        <dbReference type="Proteomes" id="UP000078486"/>
    </source>
</evidence>
<accession>A0A178IJH5</accession>
<dbReference type="EMBL" id="LRRQ01000075">
    <property type="protein sequence ID" value="OAM90024.1"/>
    <property type="molecule type" value="Genomic_DNA"/>
</dbReference>
<evidence type="ECO:0000313" key="1">
    <source>
        <dbReference type="EMBL" id="OAM90024.1"/>
    </source>
</evidence>